<feature type="compositionally biased region" description="Acidic residues" evidence="4">
    <location>
        <begin position="1088"/>
        <end position="1098"/>
    </location>
</feature>
<evidence type="ECO:0000313" key="11">
    <source>
        <dbReference type="Proteomes" id="UP000240500"/>
    </source>
</evidence>
<proteinExistence type="predicted"/>
<evidence type="ECO:0000259" key="5">
    <source>
        <dbReference type="PROSITE" id="PS50166"/>
    </source>
</evidence>
<reference evidence="7 10" key="3">
    <citation type="journal article" date="2016" name="Nat. Commun.">
        <title>Genomes of cryptic chimpanzee Plasmodium species reveal key evolutionary events leading to human malaria.</title>
        <authorList>
            <person name="Sundararaman S.A."/>
            <person name="Plenderleith L.J."/>
            <person name="Liu W."/>
            <person name="Loy D.E."/>
            <person name="Learn G.H."/>
            <person name="Li Y."/>
            <person name="Shaw K.S."/>
            <person name="Ayouba A."/>
            <person name="Peeters M."/>
            <person name="Speede S."/>
            <person name="Shaw G.M."/>
            <person name="Bushman F.D."/>
            <person name="Brisson D."/>
            <person name="Rayner J.C."/>
            <person name="Sharp P.M."/>
            <person name="Hahn B.H."/>
        </authorList>
    </citation>
    <scope>NUCLEOTIDE SEQUENCE [LARGE SCALE GENOMIC DNA]</scope>
    <source>
        <strain evidence="7 10">SY57</strain>
    </source>
</reference>
<protein>
    <submittedName>
        <fullName evidence="6">Importin-7, putative</fullName>
    </submittedName>
</protein>
<reference evidence="6" key="1">
    <citation type="submission" date="2014-01" db="EMBL/GenBank/DDBJ databases">
        <authorList>
            <person name="Aslett M."/>
        </authorList>
    </citation>
    <scope>NUCLEOTIDE SEQUENCE</scope>
    <source>
        <strain evidence="6">CDC</strain>
    </source>
</reference>
<dbReference type="GO" id="GO:0006606">
    <property type="term" value="P:protein import into nucleus"/>
    <property type="evidence" value="ECO:0007669"/>
    <property type="project" value="TreeGrafter"/>
</dbReference>
<feature type="compositionally biased region" description="Basic residues" evidence="4">
    <location>
        <begin position="678"/>
        <end position="688"/>
    </location>
</feature>
<reference evidence="8 11" key="4">
    <citation type="submission" date="2016-09" db="EMBL/GenBank/DDBJ databases">
        <authorList>
            <consortium name="Pathogen Informatics"/>
        </authorList>
    </citation>
    <scope>NUCLEOTIDE SEQUENCE [LARGE SCALE GENOMIC DNA]</scope>
</reference>
<feature type="compositionally biased region" description="Acidic residues" evidence="4">
    <location>
        <begin position="1157"/>
        <end position="1172"/>
    </location>
</feature>
<feature type="region of interest" description="Disordered" evidence="4">
    <location>
        <begin position="1077"/>
        <end position="1098"/>
    </location>
</feature>
<evidence type="ECO:0000313" key="9">
    <source>
        <dbReference type="Proteomes" id="UP000027581"/>
    </source>
</evidence>
<dbReference type="GO" id="GO:0005635">
    <property type="term" value="C:nuclear envelope"/>
    <property type="evidence" value="ECO:0007669"/>
    <property type="project" value="TreeGrafter"/>
</dbReference>
<dbReference type="EMBL" id="HG810768">
    <property type="protein sequence ID" value="CDO63535.1"/>
    <property type="molecule type" value="Genomic_DNA"/>
</dbReference>
<comment type="subcellular location">
    <subcellularLocation>
        <location evidence="1">Nucleus</location>
    </subcellularLocation>
</comment>
<dbReference type="Proteomes" id="UP000240500">
    <property type="component" value="Chromosome 7"/>
</dbReference>
<feature type="compositionally biased region" description="Low complexity" evidence="4">
    <location>
        <begin position="646"/>
        <end position="677"/>
    </location>
</feature>
<feature type="domain" description="Importin N-terminal" evidence="5">
    <location>
        <begin position="28"/>
        <end position="96"/>
    </location>
</feature>
<dbReference type="FunFam" id="1.25.10.10:FF:000456">
    <property type="entry name" value="Importin-7, putative"/>
    <property type="match status" value="1"/>
</dbReference>
<keyword evidence="3" id="KW-0539">Nucleus</keyword>
<evidence type="ECO:0000256" key="2">
    <source>
        <dbReference type="ARBA" id="ARBA00022448"/>
    </source>
</evidence>
<keyword evidence="9" id="KW-1185">Reference proteome</keyword>
<feature type="region of interest" description="Disordered" evidence="4">
    <location>
        <begin position="644"/>
        <end position="688"/>
    </location>
</feature>
<evidence type="ECO:0000313" key="10">
    <source>
        <dbReference type="Proteomes" id="UP000076359"/>
    </source>
</evidence>
<keyword evidence="2" id="KW-0813">Transport</keyword>
<dbReference type="SUPFAM" id="SSF48371">
    <property type="entry name" value="ARM repeat"/>
    <property type="match status" value="1"/>
</dbReference>
<dbReference type="PANTHER" id="PTHR10997">
    <property type="entry name" value="IMPORTIN-7, 8, 11"/>
    <property type="match status" value="1"/>
</dbReference>
<dbReference type="PANTHER" id="PTHR10997:SF60">
    <property type="entry name" value="IMPORTIN N-TERMINAL DOMAIN-CONTAINING PROTEIN"/>
    <property type="match status" value="1"/>
</dbReference>
<sequence>MENLLNTSKLCEVLEGSISASKEKRIECEEYLKQITKVDGYMNVILNIVKSINVVDDNIRISASIFLKNSIRNNYDVLKKEEVCTLTKDIYESLLYLEMKDKQLYIQLFEIMKILIHNNFPDNFSLLENILEDMNQRKDFRRLYVSLYCLKLIFKKLKIKKKENNELYIDILNKYFYPLINCLYDLSMLDLNNNDVSEILSLICKIYYYVNDSYLIKEVIILEYMDNYFSLFDFILKNEIIVTNYIEDENYLKKLPQFKCKRIVLDIITRLFSRYVNTNYNKFNNDITKKFCDVFLNKWLCPFFEDFIINLQNYDKNKKTLTDECLIYILQGLSYGVENALIYKNYIKNNFDFLVRSIIFPLLCYNNEDIEKLLYDEYDYTMNIFNTYVVEDKKVSASSFIKDLTRYRGVKHISELFTLCENIISTYNENYTKIYSTSNNATNENDQFTQLEELLNNEYCKYKYGALKILECLYNRLCDKKRNMNIEQFLKTYVENDLNSPNYLLCYQSIVTYSCFIKKVQSFSDINGLLRNYEIILNHMGSSSLLIRVASASYIKKFFKIKNEYLKNAIIKTIPLLIERLLNVIKEIKCEYIVMTLDNLAYTYKDYITPYVNDVVVALCTSFVFLINKKDVEANIKNSLEYNLRNNSHTNNNSNYNNNNNSNYNNNNSNYNSNNNSHHMHHHHHHHFHNNNDITMNSMSDNSFIKQKYSTLMNEKKDKKNENEELDLNSVILSILTAILSLLDSVDEENKVQIYKNTISYLYVVVDETFKSPSIDYLEEALSLLTNITYYLDIDEQVYKRFEKLYDIFYFNTDENLKMQELNMIRTNPQIILNNEILISDKNSDAYFYDFIFDLSFSIGVFDNIISKATESFVQMYSHEYGMKYIHMVYRLGMFALHSKIVKSACKLFFILFEATVKIRGVDELIIPVLNAFSMKLFKHDEAQALMNQKKKESLENNDGADSICSEYDEDILSKTSLEYIRKLFYSIIIYNVDQFFLFFNNINKTNVILMFLSNLNDIKINNTRKLYILAMSNILENMHNANISIHINEINTFMLNLVNVANLYYENKNVKEMSEKSFDSDTSSIDDNSEVDIDENEDATNEKAYKLIKTIEALEKKNDLKIKLKDNVTLDNIVTAQTQNFNKEIKNHNNNHGDPDYDEDEDDDDDDDDAYYDYDDCSDYSNDEYRKGFFDDINAFKILYDTTTNFYNKYQNTYNNEILGKMKYLVDADHNNELQQKTQDK</sequence>
<dbReference type="KEGG" id="prei:PRSY57_0704200"/>
<feature type="region of interest" description="Disordered" evidence="4">
    <location>
        <begin position="1143"/>
        <end position="1172"/>
    </location>
</feature>
<gene>
    <name evidence="6" type="ORF">PRCDC_0704200</name>
    <name evidence="8" type="ORF">PRG01_0704200</name>
    <name evidence="7" type="ORF">PRSY57_0704200</name>
</gene>
<dbReference type="InterPro" id="IPR001494">
    <property type="entry name" value="Importin-beta_N"/>
</dbReference>
<accession>A0A060RVN4</accession>
<dbReference type="VEuPathDB" id="PlasmoDB:PRG01_0704200"/>
<organism evidence="6 9">
    <name type="scientific">Plasmodium reichenowi</name>
    <dbReference type="NCBI Taxonomy" id="5854"/>
    <lineage>
        <taxon>Eukaryota</taxon>
        <taxon>Sar</taxon>
        <taxon>Alveolata</taxon>
        <taxon>Apicomplexa</taxon>
        <taxon>Aconoidasida</taxon>
        <taxon>Haemosporida</taxon>
        <taxon>Plasmodiidae</taxon>
        <taxon>Plasmodium</taxon>
        <taxon>Plasmodium (Laverania)</taxon>
    </lineage>
</organism>
<dbReference type="GeneID" id="24530292"/>
<dbReference type="InterPro" id="IPR016024">
    <property type="entry name" value="ARM-type_fold"/>
</dbReference>
<dbReference type="RefSeq" id="XP_012762161.1">
    <property type="nucleotide sequence ID" value="XM_012906707.1"/>
</dbReference>
<dbReference type="Pfam" id="PF03810">
    <property type="entry name" value="IBN_N"/>
    <property type="match status" value="1"/>
</dbReference>
<evidence type="ECO:0000313" key="6">
    <source>
        <dbReference type="EMBL" id="CDO63535.1"/>
    </source>
</evidence>
<evidence type="ECO:0000256" key="4">
    <source>
        <dbReference type="SAM" id="MobiDB-lite"/>
    </source>
</evidence>
<dbReference type="EMBL" id="LVLA01000008">
    <property type="protein sequence ID" value="KYO00388.1"/>
    <property type="molecule type" value="Genomic_DNA"/>
</dbReference>
<dbReference type="Proteomes" id="UP000027581">
    <property type="component" value="Unassembled WGS sequence"/>
</dbReference>
<feature type="compositionally biased region" description="Basic and acidic residues" evidence="4">
    <location>
        <begin position="1144"/>
        <end position="1156"/>
    </location>
</feature>
<dbReference type="Gene3D" id="1.25.10.10">
    <property type="entry name" value="Leucine-rich Repeat Variant"/>
    <property type="match status" value="1"/>
</dbReference>
<dbReference type="Proteomes" id="UP000076359">
    <property type="component" value="Unassembled WGS sequence"/>
</dbReference>
<dbReference type="AlphaFoldDB" id="A0A060RVN4"/>
<name>A0A060RVN4_PLARE</name>
<dbReference type="OrthoDB" id="760868at2759"/>
<evidence type="ECO:0000313" key="8">
    <source>
        <dbReference type="EMBL" id="SOV77699.1"/>
    </source>
</evidence>
<dbReference type="GO" id="GO:0031267">
    <property type="term" value="F:small GTPase binding"/>
    <property type="evidence" value="ECO:0007669"/>
    <property type="project" value="InterPro"/>
</dbReference>
<evidence type="ECO:0000256" key="1">
    <source>
        <dbReference type="ARBA" id="ARBA00004123"/>
    </source>
</evidence>
<dbReference type="VEuPathDB" id="PlasmoDB:PRCDC_0704200"/>
<dbReference type="InterPro" id="IPR011989">
    <property type="entry name" value="ARM-like"/>
</dbReference>
<evidence type="ECO:0000256" key="3">
    <source>
        <dbReference type="ARBA" id="ARBA00023242"/>
    </source>
</evidence>
<evidence type="ECO:0000313" key="7">
    <source>
        <dbReference type="EMBL" id="KYO00388.1"/>
    </source>
</evidence>
<reference evidence="6" key="2">
    <citation type="submission" date="2014-05" db="EMBL/GenBank/DDBJ databases">
        <title>The genome sequences of chimpanzee malaria parasites reveal the path to human adaptation.</title>
        <authorList>
            <person name="Otto T.D."/>
            <person name="Rayner J.C."/>
            <person name="Boehme U."/>
            <person name="Pain A."/>
            <person name="Spottiswoode N."/>
            <person name="Sanders M."/>
            <person name="Quail M."/>
            <person name="Ollomo B."/>
            <person name="Renaud F."/>
            <person name="Thomas A.W."/>
            <person name="Prugnolle F."/>
            <person name="Conway D.J."/>
            <person name="Newbold C."/>
            <person name="Berriman M."/>
        </authorList>
    </citation>
    <scope>NUCLEOTIDE SEQUENCE [LARGE SCALE GENOMIC DNA]</scope>
    <source>
        <strain evidence="6">CDC</strain>
    </source>
</reference>
<dbReference type="PROSITE" id="PS50166">
    <property type="entry name" value="IMPORTIN_B_NT"/>
    <property type="match status" value="1"/>
</dbReference>
<dbReference type="GO" id="GO:0005829">
    <property type="term" value="C:cytosol"/>
    <property type="evidence" value="ECO:0007669"/>
    <property type="project" value="TreeGrafter"/>
</dbReference>
<dbReference type="EMBL" id="LT969570">
    <property type="protein sequence ID" value="SOV77699.1"/>
    <property type="molecule type" value="Genomic_DNA"/>
</dbReference>